<feature type="compositionally biased region" description="Basic and acidic residues" evidence="1">
    <location>
        <begin position="116"/>
        <end position="127"/>
    </location>
</feature>
<evidence type="ECO:0000313" key="4">
    <source>
        <dbReference type="EMBL" id="TQM20213.1"/>
    </source>
</evidence>
<dbReference type="EMBL" id="VFPE01000006">
    <property type="protein sequence ID" value="TQM20213.1"/>
    <property type="molecule type" value="Genomic_DNA"/>
</dbReference>
<keyword evidence="2" id="KW-0472">Membrane</keyword>
<evidence type="ECO:0000256" key="2">
    <source>
        <dbReference type="SAM" id="Phobius"/>
    </source>
</evidence>
<gene>
    <name evidence="4" type="ORF">FB391_3349</name>
</gene>
<protein>
    <submittedName>
        <fullName evidence="4">Putative repeat protein (TIGR03943 family)</fullName>
    </submittedName>
</protein>
<evidence type="ECO:0000256" key="1">
    <source>
        <dbReference type="SAM" id="MobiDB-lite"/>
    </source>
</evidence>
<feature type="transmembrane region" description="Helical" evidence="2">
    <location>
        <begin position="44"/>
        <end position="64"/>
    </location>
</feature>
<name>A0A543EF77_9MICO</name>
<accession>A0A543EF77</accession>
<proteinExistence type="predicted"/>
<keyword evidence="2" id="KW-0812">Transmembrane</keyword>
<evidence type="ECO:0000259" key="3">
    <source>
        <dbReference type="Pfam" id="PF21537"/>
    </source>
</evidence>
<evidence type="ECO:0000313" key="5">
    <source>
        <dbReference type="Proteomes" id="UP000320235"/>
    </source>
</evidence>
<keyword evidence="2" id="KW-1133">Transmembrane helix</keyword>
<feature type="region of interest" description="Disordered" evidence="1">
    <location>
        <begin position="70"/>
        <end position="128"/>
    </location>
</feature>
<dbReference type="PANTHER" id="PTHR40047:SF1">
    <property type="entry name" value="UPF0703 PROTEIN YCGQ"/>
    <property type="match status" value="1"/>
</dbReference>
<organism evidence="4 5">
    <name type="scientific">Microbacterium kyungheense</name>
    <dbReference type="NCBI Taxonomy" id="1263636"/>
    <lineage>
        <taxon>Bacteria</taxon>
        <taxon>Bacillati</taxon>
        <taxon>Actinomycetota</taxon>
        <taxon>Actinomycetes</taxon>
        <taxon>Micrococcales</taxon>
        <taxon>Microbacteriaceae</taxon>
        <taxon>Microbacterium</taxon>
    </lineage>
</organism>
<feature type="transmembrane region" description="Helical" evidence="2">
    <location>
        <begin position="134"/>
        <end position="156"/>
    </location>
</feature>
<dbReference type="InterPro" id="IPR048447">
    <property type="entry name" value="DUF1980_C"/>
</dbReference>
<dbReference type="RefSeq" id="WP_185843143.1">
    <property type="nucleotide sequence ID" value="NZ_BAABLH010000006.1"/>
</dbReference>
<dbReference type="PANTHER" id="PTHR40047">
    <property type="entry name" value="UPF0703 PROTEIN YCGQ"/>
    <property type="match status" value="1"/>
</dbReference>
<feature type="domain" description="DUF1980" evidence="3">
    <location>
        <begin position="206"/>
        <end position="298"/>
    </location>
</feature>
<keyword evidence="5" id="KW-1185">Reference proteome</keyword>
<dbReference type="InterPro" id="IPR052955">
    <property type="entry name" value="UPF0703_membrane_permease"/>
</dbReference>
<sequence>MRKSGYIGTRWLGVGLAAVLAVVTVGLAATGRLGLYINPDSAWFAVSMSVFLLLGAVASFALPLGAESDHGHDHGDGRAHADGRAHEPRRIAPSSQESAENLRSTRASAKSVSGSGHDRDSDHDHAHEHPRHPLAFAATVAGGVAASGVVVLTLVLPPASLSAELAMSRDVGATPLFGGADTIQLASTGDTSSFGVGEWATAFATATNPDAFDGDPVQLTGFVTPGADGGFDLTRLVITHCVIDAQPASLPVVAASDVPDTGQWVTITGTVRSSSDGRLVVDAAKVDEIAEPEDPYEY</sequence>
<feature type="compositionally biased region" description="Polar residues" evidence="1">
    <location>
        <begin position="93"/>
        <end position="110"/>
    </location>
</feature>
<feature type="compositionally biased region" description="Basic and acidic residues" evidence="1">
    <location>
        <begin position="70"/>
        <end position="90"/>
    </location>
</feature>
<dbReference type="AlphaFoldDB" id="A0A543EF77"/>
<dbReference type="Proteomes" id="UP000320235">
    <property type="component" value="Unassembled WGS sequence"/>
</dbReference>
<dbReference type="InterPro" id="IPR015402">
    <property type="entry name" value="DUF1980"/>
</dbReference>
<dbReference type="Pfam" id="PF21537">
    <property type="entry name" value="DUF1980_C"/>
    <property type="match status" value="1"/>
</dbReference>
<dbReference type="NCBIfam" id="TIGR03943">
    <property type="entry name" value="TIGR03943 family putative permease subunit"/>
    <property type="match status" value="1"/>
</dbReference>
<comment type="caution">
    <text evidence="4">The sequence shown here is derived from an EMBL/GenBank/DDBJ whole genome shotgun (WGS) entry which is preliminary data.</text>
</comment>
<reference evidence="4 5" key="1">
    <citation type="submission" date="2019-06" db="EMBL/GenBank/DDBJ databases">
        <title>Sequencing the genomes of 1000 actinobacteria strains.</title>
        <authorList>
            <person name="Klenk H.-P."/>
        </authorList>
    </citation>
    <scope>NUCLEOTIDE SEQUENCE [LARGE SCALE GENOMIC DNA]</scope>
    <source>
        <strain evidence="4 5">DSM 105492</strain>
    </source>
</reference>